<comment type="caution">
    <text evidence="2">The sequence shown here is derived from an EMBL/GenBank/DDBJ whole genome shotgun (WGS) entry which is preliminary data.</text>
</comment>
<feature type="compositionally biased region" description="Basic and acidic residues" evidence="1">
    <location>
        <begin position="300"/>
        <end position="313"/>
    </location>
</feature>
<dbReference type="Proteomes" id="UP001165289">
    <property type="component" value="Unassembled WGS sequence"/>
</dbReference>
<dbReference type="EMBL" id="JAKMXF010000312">
    <property type="protein sequence ID" value="KAI6650252.1"/>
    <property type="molecule type" value="Genomic_DNA"/>
</dbReference>
<organism evidence="2 3">
    <name type="scientific">Oopsacas minuta</name>
    <dbReference type="NCBI Taxonomy" id="111878"/>
    <lineage>
        <taxon>Eukaryota</taxon>
        <taxon>Metazoa</taxon>
        <taxon>Porifera</taxon>
        <taxon>Hexactinellida</taxon>
        <taxon>Hexasterophora</taxon>
        <taxon>Lyssacinosida</taxon>
        <taxon>Leucopsacidae</taxon>
        <taxon>Oopsacas</taxon>
    </lineage>
</organism>
<feature type="region of interest" description="Disordered" evidence="1">
    <location>
        <begin position="267"/>
        <end position="321"/>
    </location>
</feature>
<name>A0AAV7JMQ7_9METZ</name>
<feature type="compositionally biased region" description="Polar residues" evidence="1">
    <location>
        <begin position="267"/>
        <end position="281"/>
    </location>
</feature>
<gene>
    <name evidence="2" type="ORF">LOD99_5931</name>
</gene>
<keyword evidence="3" id="KW-1185">Reference proteome</keyword>
<sequence>MDPSMVQQLQSEVGLLVRELKERDRELNSMVLSHQQQQACWNKDREVVMFLRDQLSLAEERNLATDRELRSSQVLVTEYEKDLETERAERCRLDQRVQEARTQITELESTIEKEMAGKEQLIQSLQSADSRIAELSSNEIQMKKAIKQTLEGAESLEQDLQDKVSCLEELGLIRGENEQLREEANASRDRCIQLSNQLEGVTREFEREREISVNTQSKLNNNVSTLEKQLEVYRTAEERKTHLLSSYRTKQERLENELRCLREETGRYNSNGSVPLQNRTDLISPHKPTRDLSPSSPIKLESHPHPLRIRDDPFPTPSSPVSPCLMRPCTLEIIQDVDETDLVMSQEVDRVAASLELKLDTILHSIDPPRSPCQHNSLSAIPEEELEIRIT</sequence>
<dbReference type="AlphaFoldDB" id="A0AAV7JMQ7"/>
<proteinExistence type="predicted"/>
<reference evidence="2 3" key="1">
    <citation type="journal article" date="2023" name="BMC Biol.">
        <title>The compact genome of the sponge Oopsacas minuta (Hexactinellida) is lacking key metazoan core genes.</title>
        <authorList>
            <person name="Santini S."/>
            <person name="Schenkelaars Q."/>
            <person name="Jourda C."/>
            <person name="Duchesne M."/>
            <person name="Belahbib H."/>
            <person name="Rocher C."/>
            <person name="Selva M."/>
            <person name="Riesgo A."/>
            <person name="Vervoort M."/>
            <person name="Leys S.P."/>
            <person name="Kodjabachian L."/>
            <person name="Le Bivic A."/>
            <person name="Borchiellini C."/>
            <person name="Claverie J.M."/>
            <person name="Renard E."/>
        </authorList>
    </citation>
    <scope>NUCLEOTIDE SEQUENCE [LARGE SCALE GENOMIC DNA]</scope>
    <source>
        <strain evidence="2">SPO-2</strain>
    </source>
</reference>
<evidence type="ECO:0000313" key="3">
    <source>
        <dbReference type="Proteomes" id="UP001165289"/>
    </source>
</evidence>
<evidence type="ECO:0000313" key="2">
    <source>
        <dbReference type="EMBL" id="KAI6650252.1"/>
    </source>
</evidence>
<protein>
    <submittedName>
        <fullName evidence="2">Uncharacterized protein</fullName>
    </submittedName>
</protein>
<evidence type="ECO:0000256" key="1">
    <source>
        <dbReference type="SAM" id="MobiDB-lite"/>
    </source>
</evidence>
<accession>A0AAV7JMQ7</accession>